<dbReference type="SMART" id="SM00448">
    <property type="entry name" value="REC"/>
    <property type="match status" value="1"/>
</dbReference>
<keyword evidence="1" id="KW-0597">Phosphoprotein</keyword>
<organism evidence="3 4">
    <name type="scientific">Gemelliphila asaccharolytica</name>
    <dbReference type="NCBI Taxonomy" id="502393"/>
    <lineage>
        <taxon>Bacteria</taxon>
        <taxon>Bacillati</taxon>
        <taxon>Bacillota</taxon>
        <taxon>Bacilli</taxon>
        <taxon>Bacillales</taxon>
        <taxon>Gemellaceae</taxon>
        <taxon>Gemelliphila</taxon>
    </lineage>
</organism>
<dbReference type="Proteomes" id="UP000070467">
    <property type="component" value="Unassembled WGS sequence"/>
</dbReference>
<dbReference type="EMBL" id="LSDB01000058">
    <property type="protein sequence ID" value="KXB56405.1"/>
    <property type="molecule type" value="Genomic_DNA"/>
</dbReference>
<dbReference type="InterPro" id="IPR001789">
    <property type="entry name" value="Sig_transdc_resp-reg_receiver"/>
</dbReference>
<proteinExistence type="predicted"/>
<dbReference type="Gene3D" id="3.40.50.2300">
    <property type="match status" value="1"/>
</dbReference>
<dbReference type="Pfam" id="PF00072">
    <property type="entry name" value="Response_reg"/>
    <property type="match status" value="1"/>
</dbReference>
<dbReference type="InterPro" id="IPR052048">
    <property type="entry name" value="ST_Response_Regulator"/>
</dbReference>
<reference evidence="3 4" key="1">
    <citation type="submission" date="2016-01" db="EMBL/GenBank/DDBJ databases">
        <authorList>
            <person name="Mitreva M."/>
            <person name="Pepin K.H."/>
            <person name="Mihindukulasuriya K.A."/>
            <person name="Fulton R."/>
            <person name="Fronick C."/>
            <person name="O'Laughlin M."/>
            <person name="Miner T."/>
            <person name="Herter B."/>
            <person name="Rosa B.A."/>
            <person name="Cordes M."/>
            <person name="Tomlinson C."/>
            <person name="Wollam A."/>
            <person name="Palsikar V.B."/>
            <person name="Mardis E.R."/>
            <person name="Wilson R.K."/>
        </authorList>
    </citation>
    <scope>NUCLEOTIDE SEQUENCE [LARGE SCALE GENOMIC DNA]</scope>
    <source>
        <strain evidence="3 4">KA00071</strain>
    </source>
</reference>
<keyword evidence="4" id="KW-1185">Reference proteome</keyword>
<dbReference type="PANTHER" id="PTHR43228">
    <property type="entry name" value="TWO-COMPONENT RESPONSE REGULATOR"/>
    <property type="match status" value="1"/>
</dbReference>
<dbReference type="InterPro" id="IPR011006">
    <property type="entry name" value="CheY-like_superfamily"/>
</dbReference>
<dbReference type="SUPFAM" id="SSF52172">
    <property type="entry name" value="CheY-like"/>
    <property type="match status" value="1"/>
</dbReference>
<feature type="modified residue" description="4-aspartylphosphate" evidence="1">
    <location>
        <position position="57"/>
    </location>
</feature>
<sequence length="128" mass="14868">MTKKKIKKVLIVEDSEYYRKRAKEIVEKQGYKPFLAENGIEGVELYKNILPNYTIMDICMPIMDGIEATKEIIDFDKEAKIIICSSANFVPTYRKRAIKNGAKAFLQKSFSQEDLKQIIEEIKLEDIQ</sequence>
<accession>A0ABR5TLL7</accession>
<gene>
    <name evidence="3" type="ORF">HMPREF1871_01092</name>
</gene>
<dbReference type="PANTHER" id="PTHR43228:SF1">
    <property type="entry name" value="TWO-COMPONENT RESPONSE REGULATOR ARR22"/>
    <property type="match status" value="1"/>
</dbReference>
<evidence type="ECO:0000256" key="1">
    <source>
        <dbReference type="PROSITE-ProRule" id="PRU00169"/>
    </source>
</evidence>
<evidence type="ECO:0000259" key="2">
    <source>
        <dbReference type="PROSITE" id="PS50110"/>
    </source>
</evidence>
<feature type="domain" description="Response regulatory" evidence="2">
    <location>
        <begin position="8"/>
        <end position="123"/>
    </location>
</feature>
<evidence type="ECO:0000313" key="3">
    <source>
        <dbReference type="EMBL" id="KXB56405.1"/>
    </source>
</evidence>
<dbReference type="RefSeq" id="WP_232297379.1">
    <property type="nucleotide sequence ID" value="NZ_KQ959904.1"/>
</dbReference>
<evidence type="ECO:0000313" key="4">
    <source>
        <dbReference type="Proteomes" id="UP000070467"/>
    </source>
</evidence>
<protein>
    <submittedName>
        <fullName evidence="3">Chemotaxis protein CheY</fullName>
    </submittedName>
</protein>
<name>A0ABR5TLL7_9BACL</name>
<comment type="caution">
    <text evidence="3">The sequence shown here is derived from an EMBL/GenBank/DDBJ whole genome shotgun (WGS) entry which is preliminary data.</text>
</comment>
<dbReference type="PROSITE" id="PS50110">
    <property type="entry name" value="RESPONSE_REGULATORY"/>
    <property type="match status" value="1"/>
</dbReference>